<dbReference type="GO" id="GO:0000155">
    <property type="term" value="F:phosphorelay sensor kinase activity"/>
    <property type="evidence" value="ECO:0007669"/>
    <property type="project" value="InterPro"/>
</dbReference>
<dbReference type="FunFam" id="3.30.565.10:FF:000006">
    <property type="entry name" value="Sensor histidine kinase WalK"/>
    <property type="match status" value="1"/>
</dbReference>
<dbReference type="InterPro" id="IPR003661">
    <property type="entry name" value="HisK_dim/P_dom"/>
</dbReference>
<dbReference type="NCBIfam" id="TIGR00229">
    <property type="entry name" value="sensory_box"/>
    <property type="match status" value="4"/>
</dbReference>
<dbReference type="InterPro" id="IPR036097">
    <property type="entry name" value="HisK_dim/P_sf"/>
</dbReference>
<dbReference type="InterPro" id="IPR013767">
    <property type="entry name" value="PAS_fold"/>
</dbReference>
<dbReference type="PRINTS" id="PR00344">
    <property type="entry name" value="BCTRLSENSOR"/>
</dbReference>
<evidence type="ECO:0000313" key="10">
    <source>
        <dbReference type="EMBL" id="GHO51302.1"/>
    </source>
</evidence>
<comment type="caution">
    <text evidence="10">The sequence shown here is derived from an EMBL/GenBank/DDBJ whole genome shotgun (WGS) entry which is preliminary data.</text>
</comment>
<feature type="domain" description="PAC" evidence="9">
    <location>
        <begin position="208"/>
        <end position="260"/>
    </location>
</feature>
<dbReference type="Gene3D" id="3.30.450.20">
    <property type="entry name" value="PAS domain"/>
    <property type="match status" value="4"/>
</dbReference>
<sequence length="758" mass="85889">MMFNPQSSESSMLTSRETLLSTLETLPDALFVVDDATTIVYANARAQTMLGTTQEALVGNSFWCLAPHLVSTTLYQAVLKARQTRKLTDVEYRSPVTQTWFHAQISPTGVGLAVVFQENTEPTQCQDALRHSEQRYLGLLEHSAERVAMLTPEGLILEISQRPLTDAQVQLEEVIGKPLTAVSWWSSVPHAQRQLCAAIEQARQGVTVHFEARIYPHPGRYLDLAVTLTPQCAANQQVEYLICTGFDITQYKRVEEELRTVLDTVPQFVWIRRPDGSVAYCNQRSHDYAHMMSEQCTEDELLQQLPPAGRQCIQGMWHTAPRTDITHDEAVSLQFVHPEDRERILALQRQALETGKPYEFEYRLRERQPDTYRWYLARGVPLRNEERQIVQWFGTCTDIHRQKQTENALRQSQERVNHLMSSSVIGIFFAEGDVVVEGNNTFLRMTGYNRDELCRRCINWGNFTLPTSKPSLFQQVHQELVVQQDTTPFEAELVCKDGSRLDVLMGGVAFHGEVLQGIGFVLDNSARKELEQRKDHFLGMVSHELKTPLTSLKLQTQLLRKQLGKQGIYNADTVLSRMEAQLNMVTRLVGELLDLSKIQAGTLEYAQETVNLDDVLQEVVDIVQQMQTTHTIVVHRAACPPLLVGDKDRLEQMLLNLISNAIKYSPGANMIEVDIKASEEAVTLSVHDQGIGIPQEQREKIFERFYRAVAPHQRAFPGLGMGLYIVAEIVKYHGGSITMESEMGKGSTFQVTLPLKRT</sequence>
<dbReference type="EMBL" id="BNJF01000011">
    <property type="protein sequence ID" value="GHO51302.1"/>
    <property type="molecule type" value="Genomic_DNA"/>
</dbReference>
<evidence type="ECO:0000259" key="9">
    <source>
        <dbReference type="PROSITE" id="PS50113"/>
    </source>
</evidence>
<dbReference type="Pfam" id="PF00989">
    <property type="entry name" value="PAS"/>
    <property type="match status" value="1"/>
</dbReference>
<accession>A0A8J3I6L4</accession>
<dbReference type="Pfam" id="PF08447">
    <property type="entry name" value="PAS_3"/>
    <property type="match status" value="1"/>
</dbReference>
<dbReference type="Pfam" id="PF13426">
    <property type="entry name" value="PAS_9"/>
    <property type="match status" value="1"/>
</dbReference>
<dbReference type="InterPro" id="IPR003594">
    <property type="entry name" value="HATPase_dom"/>
</dbReference>
<dbReference type="SUPFAM" id="SSF55874">
    <property type="entry name" value="ATPase domain of HSP90 chaperone/DNA topoisomerase II/histidine kinase"/>
    <property type="match status" value="1"/>
</dbReference>
<protein>
    <recommendedName>
        <fullName evidence="2">histidine kinase</fullName>
        <ecNumber evidence="2">2.7.13.3</ecNumber>
    </recommendedName>
</protein>
<evidence type="ECO:0000256" key="2">
    <source>
        <dbReference type="ARBA" id="ARBA00012438"/>
    </source>
</evidence>
<dbReference type="SMART" id="SM00086">
    <property type="entry name" value="PAC"/>
    <property type="match status" value="3"/>
</dbReference>
<dbReference type="InterPro" id="IPR005467">
    <property type="entry name" value="His_kinase_dom"/>
</dbReference>
<name>A0A8J3I6L4_9CHLR</name>
<dbReference type="GO" id="GO:0009927">
    <property type="term" value="F:histidine phosphotransfer kinase activity"/>
    <property type="evidence" value="ECO:0007669"/>
    <property type="project" value="TreeGrafter"/>
</dbReference>
<evidence type="ECO:0000256" key="4">
    <source>
        <dbReference type="ARBA" id="ARBA00022679"/>
    </source>
</evidence>
<dbReference type="InterPro" id="IPR001610">
    <property type="entry name" value="PAC"/>
</dbReference>
<feature type="domain" description="Histidine kinase" evidence="7">
    <location>
        <begin position="540"/>
        <end position="757"/>
    </location>
</feature>
<dbReference type="InterPro" id="IPR013656">
    <property type="entry name" value="PAS_4"/>
</dbReference>
<dbReference type="PROSITE" id="PS50109">
    <property type="entry name" value="HIS_KIN"/>
    <property type="match status" value="1"/>
</dbReference>
<dbReference type="EC" id="2.7.13.3" evidence="2"/>
<dbReference type="CDD" id="cd00075">
    <property type="entry name" value="HATPase"/>
    <property type="match status" value="1"/>
</dbReference>
<dbReference type="Pfam" id="PF02518">
    <property type="entry name" value="HATPase_c"/>
    <property type="match status" value="1"/>
</dbReference>
<dbReference type="CDD" id="cd00082">
    <property type="entry name" value="HisKA"/>
    <property type="match status" value="1"/>
</dbReference>
<dbReference type="Pfam" id="PF00512">
    <property type="entry name" value="HisKA"/>
    <property type="match status" value="1"/>
</dbReference>
<dbReference type="SUPFAM" id="SSF47384">
    <property type="entry name" value="Homodimeric domain of signal transducing histidine kinase"/>
    <property type="match status" value="1"/>
</dbReference>
<feature type="domain" description="PAS" evidence="8">
    <location>
        <begin position="254"/>
        <end position="355"/>
    </location>
</feature>
<dbReference type="Proteomes" id="UP000612362">
    <property type="component" value="Unassembled WGS sequence"/>
</dbReference>
<dbReference type="PANTHER" id="PTHR43047">
    <property type="entry name" value="TWO-COMPONENT HISTIDINE PROTEIN KINASE"/>
    <property type="match status" value="1"/>
</dbReference>
<keyword evidence="4" id="KW-0808">Transferase</keyword>
<dbReference type="SMART" id="SM00091">
    <property type="entry name" value="PAS"/>
    <property type="match status" value="4"/>
</dbReference>
<organism evidence="10 11">
    <name type="scientific">Ktedonospora formicarum</name>
    <dbReference type="NCBI Taxonomy" id="2778364"/>
    <lineage>
        <taxon>Bacteria</taxon>
        <taxon>Bacillati</taxon>
        <taxon>Chloroflexota</taxon>
        <taxon>Ktedonobacteria</taxon>
        <taxon>Ktedonobacterales</taxon>
        <taxon>Ktedonobacteraceae</taxon>
        <taxon>Ktedonospora</taxon>
    </lineage>
</organism>
<dbReference type="InterPro" id="IPR000700">
    <property type="entry name" value="PAS-assoc_C"/>
</dbReference>
<dbReference type="GO" id="GO:0006355">
    <property type="term" value="P:regulation of DNA-templated transcription"/>
    <property type="evidence" value="ECO:0007669"/>
    <property type="project" value="InterPro"/>
</dbReference>
<evidence type="ECO:0000313" key="11">
    <source>
        <dbReference type="Proteomes" id="UP000612362"/>
    </source>
</evidence>
<gene>
    <name evidence="10" type="ORF">KSX_94650</name>
</gene>
<comment type="catalytic activity">
    <reaction evidence="1">
        <text>ATP + protein L-histidine = ADP + protein N-phospho-L-histidine.</text>
        <dbReference type="EC" id="2.7.13.3"/>
    </reaction>
</comment>
<keyword evidence="11" id="KW-1185">Reference proteome</keyword>
<dbReference type="SMART" id="SM00387">
    <property type="entry name" value="HATPase_c"/>
    <property type="match status" value="1"/>
</dbReference>
<evidence type="ECO:0000256" key="6">
    <source>
        <dbReference type="ARBA" id="ARBA00023012"/>
    </source>
</evidence>
<keyword evidence="6" id="KW-0902">Two-component regulatory system</keyword>
<dbReference type="Gene3D" id="1.10.287.130">
    <property type="match status" value="1"/>
</dbReference>
<dbReference type="SMART" id="SM00388">
    <property type="entry name" value="HisKA"/>
    <property type="match status" value="1"/>
</dbReference>
<dbReference type="PROSITE" id="PS50112">
    <property type="entry name" value="PAS"/>
    <property type="match status" value="2"/>
</dbReference>
<dbReference type="Pfam" id="PF08448">
    <property type="entry name" value="PAS_4"/>
    <property type="match status" value="1"/>
</dbReference>
<dbReference type="InterPro" id="IPR004358">
    <property type="entry name" value="Sig_transdc_His_kin-like_C"/>
</dbReference>
<evidence type="ECO:0000256" key="5">
    <source>
        <dbReference type="ARBA" id="ARBA00022777"/>
    </source>
</evidence>
<evidence type="ECO:0000259" key="7">
    <source>
        <dbReference type="PROSITE" id="PS50109"/>
    </source>
</evidence>
<dbReference type="PANTHER" id="PTHR43047:SF72">
    <property type="entry name" value="OSMOSENSING HISTIDINE PROTEIN KINASE SLN1"/>
    <property type="match status" value="1"/>
</dbReference>
<proteinExistence type="predicted"/>
<dbReference type="InterPro" id="IPR036890">
    <property type="entry name" value="HATPase_C_sf"/>
</dbReference>
<evidence type="ECO:0000256" key="1">
    <source>
        <dbReference type="ARBA" id="ARBA00000085"/>
    </source>
</evidence>
<evidence type="ECO:0000256" key="3">
    <source>
        <dbReference type="ARBA" id="ARBA00022553"/>
    </source>
</evidence>
<keyword evidence="3" id="KW-0597">Phosphoprotein</keyword>
<dbReference type="Gene3D" id="3.30.565.10">
    <property type="entry name" value="Histidine kinase-like ATPase, C-terminal domain"/>
    <property type="match status" value="1"/>
</dbReference>
<dbReference type="InterPro" id="IPR035965">
    <property type="entry name" value="PAS-like_dom_sf"/>
</dbReference>
<dbReference type="CDD" id="cd00130">
    <property type="entry name" value="PAS"/>
    <property type="match status" value="3"/>
</dbReference>
<keyword evidence="5" id="KW-0418">Kinase</keyword>
<dbReference type="GO" id="GO:0005886">
    <property type="term" value="C:plasma membrane"/>
    <property type="evidence" value="ECO:0007669"/>
    <property type="project" value="TreeGrafter"/>
</dbReference>
<dbReference type="InterPro" id="IPR000014">
    <property type="entry name" value="PAS"/>
</dbReference>
<reference evidence="10" key="1">
    <citation type="submission" date="2020-10" db="EMBL/GenBank/DDBJ databases">
        <title>Taxonomic study of unclassified bacteria belonging to the class Ktedonobacteria.</title>
        <authorList>
            <person name="Yabe S."/>
            <person name="Wang C.M."/>
            <person name="Zheng Y."/>
            <person name="Sakai Y."/>
            <person name="Cavaletti L."/>
            <person name="Monciardini P."/>
            <person name="Donadio S."/>
        </authorList>
    </citation>
    <scope>NUCLEOTIDE SEQUENCE</scope>
    <source>
        <strain evidence="10">SOSP1-1</strain>
    </source>
</reference>
<dbReference type="SUPFAM" id="SSF55785">
    <property type="entry name" value="PYP-like sensor domain (PAS domain)"/>
    <property type="match status" value="5"/>
</dbReference>
<feature type="domain" description="PAC" evidence="9">
    <location>
        <begin position="358"/>
        <end position="411"/>
    </location>
</feature>
<dbReference type="PROSITE" id="PS50113">
    <property type="entry name" value="PAC"/>
    <property type="match status" value="2"/>
</dbReference>
<dbReference type="AlphaFoldDB" id="A0A8J3I6L4"/>
<evidence type="ECO:0000259" key="8">
    <source>
        <dbReference type="PROSITE" id="PS50112"/>
    </source>
</evidence>
<dbReference type="InterPro" id="IPR013655">
    <property type="entry name" value="PAS_fold_3"/>
</dbReference>
<feature type="domain" description="PAS" evidence="8">
    <location>
        <begin position="15"/>
        <end position="61"/>
    </location>
</feature>